<evidence type="ECO:0000313" key="2">
    <source>
        <dbReference type="EMBL" id="KAL3758917.1"/>
    </source>
</evidence>
<organism evidence="2 3">
    <name type="scientific">Discostella pseudostelligera</name>
    <dbReference type="NCBI Taxonomy" id="259834"/>
    <lineage>
        <taxon>Eukaryota</taxon>
        <taxon>Sar</taxon>
        <taxon>Stramenopiles</taxon>
        <taxon>Ochrophyta</taxon>
        <taxon>Bacillariophyta</taxon>
        <taxon>Coscinodiscophyceae</taxon>
        <taxon>Thalassiosirophycidae</taxon>
        <taxon>Stephanodiscales</taxon>
        <taxon>Stephanodiscaceae</taxon>
        <taxon>Discostella</taxon>
    </lineage>
</organism>
<dbReference type="Proteomes" id="UP001530293">
    <property type="component" value="Unassembled WGS sequence"/>
</dbReference>
<dbReference type="Pfam" id="PF12847">
    <property type="entry name" value="Methyltransf_18"/>
    <property type="match status" value="1"/>
</dbReference>
<dbReference type="SUPFAM" id="SSF53335">
    <property type="entry name" value="S-adenosyl-L-methionine-dependent methyltransferases"/>
    <property type="match status" value="1"/>
</dbReference>
<protein>
    <submittedName>
        <fullName evidence="2">Uncharacterized protein</fullName>
    </submittedName>
</protein>
<dbReference type="AlphaFoldDB" id="A0ABD3M9L8"/>
<dbReference type="EMBL" id="JALLBG020000216">
    <property type="protein sequence ID" value="KAL3758917.1"/>
    <property type="molecule type" value="Genomic_DNA"/>
</dbReference>
<name>A0ABD3M9L8_9STRA</name>
<evidence type="ECO:0000256" key="1">
    <source>
        <dbReference type="SAM" id="MobiDB-lite"/>
    </source>
</evidence>
<keyword evidence="3" id="KW-1185">Reference proteome</keyword>
<reference evidence="2 3" key="1">
    <citation type="submission" date="2024-10" db="EMBL/GenBank/DDBJ databases">
        <title>Updated reference genomes for cyclostephanoid diatoms.</title>
        <authorList>
            <person name="Roberts W.R."/>
            <person name="Alverson A.J."/>
        </authorList>
    </citation>
    <scope>NUCLEOTIDE SEQUENCE [LARGE SCALE GENOMIC DNA]</scope>
    <source>
        <strain evidence="2 3">AJA232-27</strain>
    </source>
</reference>
<feature type="region of interest" description="Disordered" evidence="1">
    <location>
        <begin position="1"/>
        <end position="21"/>
    </location>
</feature>
<dbReference type="InterPro" id="IPR029063">
    <property type="entry name" value="SAM-dependent_MTases_sf"/>
</dbReference>
<gene>
    <name evidence="2" type="ORF">ACHAWU_003189</name>
</gene>
<accession>A0ABD3M9L8</accession>
<dbReference type="Gene3D" id="3.40.50.150">
    <property type="entry name" value="Vaccinia Virus protein VP39"/>
    <property type="match status" value="1"/>
</dbReference>
<comment type="caution">
    <text evidence="2">The sequence shown here is derived from an EMBL/GenBank/DDBJ whole genome shotgun (WGS) entry which is preliminary data.</text>
</comment>
<proteinExistence type="predicted"/>
<sequence length="381" mass="43706">MTTDEASTLPHPNAQDSSGFLHEETPNLIDVGKHAFEVISSNRRSFNRSWNRMKPLLELILQSCRDVEVDDNDETCLQKANTISSIVDVGCDHGLLALSLACMSWVVSQQQLRHNTDGCDAIIKPDDFVFARVIGTDLSSLAMENGGMVSYQKLIDAMITQQQLSLPIEFRVGCGLEPLQPGEADAIVLAGMGHQTMLEVLFGQQVDDGDQQQHNLDTDDIRPVDRIHAKRIFLQPTNSRPQHMIELYDRVHESGDWDLKGETIACVGGRYYINAYFERKRNTNHILLGDTPFRFPGQFLGRGNLDQSRVYDSYVKHHIQWLKEDYERPKYMLEEEDRRWLEYISEAEENRDRWKSLVSWYGLTSLQQLDQGLRQNIDHLQ</sequence>
<evidence type="ECO:0000313" key="3">
    <source>
        <dbReference type="Proteomes" id="UP001530293"/>
    </source>
</evidence>